<proteinExistence type="predicted"/>
<evidence type="ECO:0000256" key="1">
    <source>
        <dbReference type="SAM" id="MobiDB-lite"/>
    </source>
</evidence>
<sequence>MPSSVAQGQALCDSWCARRPSAPRRAGRASGGTDLRPPLAPEAGWNVRQFLWAPRLLCHGIQRLTLLRDTLILSGAGVGGGSLVYASTLLVPPLEAFSPPLEAFSGPGSMSSSAQLARGE</sequence>
<dbReference type="AlphaFoldDB" id="A0A3Q8I5H4"/>
<organism evidence="2">
    <name type="scientific">Sorangium cellulosum</name>
    <name type="common">Polyangium cellulosum</name>
    <dbReference type="NCBI Taxonomy" id="56"/>
    <lineage>
        <taxon>Bacteria</taxon>
        <taxon>Pseudomonadati</taxon>
        <taxon>Myxococcota</taxon>
        <taxon>Polyangia</taxon>
        <taxon>Polyangiales</taxon>
        <taxon>Polyangiaceae</taxon>
        <taxon>Sorangium</taxon>
    </lineage>
</organism>
<dbReference type="InterPro" id="IPR036188">
    <property type="entry name" value="FAD/NAD-bd_sf"/>
</dbReference>
<dbReference type="EMBL" id="MH908887">
    <property type="protein sequence ID" value="AYM52907.1"/>
    <property type="molecule type" value="Genomic_DNA"/>
</dbReference>
<accession>A0A3Q8I5H4</accession>
<reference evidence="2" key="1">
    <citation type="journal article" date="2018" name="J. Ind. Microbiol. Biotechnol.">
        <title>Genome mining reveals uncommon alkylpyrones as type III PKS products from myxobacteria.</title>
        <authorList>
            <person name="Hug J.J."/>
            <person name="Panter F."/>
            <person name="Krug D."/>
            <person name="Muller R."/>
        </authorList>
    </citation>
    <scope>NUCLEOTIDE SEQUENCE</scope>
    <source>
        <strain evidence="2">So ce377</strain>
    </source>
</reference>
<dbReference type="Gene3D" id="3.50.50.60">
    <property type="entry name" value="FAD/NAD(P)-binding domain"/>
    <property type="match status" value="1"/>
</dbReference>
<feature type="region of interest" description="Disordered" evidence="1">
    <location>
        <begin position="19"/>
        <end position="39"/>
    </location>
</feature>
<protein>
    <submittedName>
        <fullName evidence="2">Uncharacterized protein</fullName>
    </submittedName>
</protein>
<name>A0A3Q8I5H4_SORCE</name>
<evidence type="ECO:0000313" key="2">
    <source>
        <dbReference type="EMBL" id="AYM52907.1"/>
    </source>
</evidence>